<evidence type="ECO:0000256" key="2">
    <source>
        <dbReference type="HAMAP-Rule" id="MF_01940"/>
    </source>
</evidence>
<reference evidence="4 5" key="1">
    <citation type="submission" date="2021-03" db="EMBL/GenBank/DDBJ databases">
        <title>Plant growth promoting bacteria isolated from wild legumes nodules and trapping Phaseolus vulgaris L. nodules in the center and southern Mexico.</title>
        <authorList>
            <person name="Estrada P."/>
        </authorList>
    </citation>
    <scope>NUCLEOTIDE SEQUENCE [LARGE SCALE GENOMIC DNA]</scope>
    <source>
        <strain evidence="4 5">MaGu-431</strain>
    </source>
</reference>
<gene>
    <name evidence="4" type="primary">thpR</name>
    <name evidence="4" type="ORF">J8I01_12640</name>
</gene>
<comment type="similarity">
    <text evidence="2">Belongs to the 2H phosphoesterase superfamily. ThpR family.</text>
</comment>
<feature type="active site" description="Proton acceptor" evidence="2">
    <location>
        <position position="119"/>
    </location>
</feature>
<keyword evidence="5" id="KW-1185">Reference proteome</keyword>
<organism evidence="4 5">
    <name type="scientific">Aeromonas sanarellii</name>
    <dbReference type="NCBI Taxonomy" id="633415"/>
    <lineage>
        <taxon>Bacteria</taxon>
        <taxon>Pseudomonadati</taxon>
        <taxon>Pseudomonadota</taxon>
        <taxon>Gammaproteobacteria</taxon>
        <taxon>Aeromonadales</taxon>
        <taxon>Aeromonadaceae</taxon>
        <taxon>Aeromonas</taxon>
    </lineage>
</organism>
<evidence type="ECO:0000313" key="5">
    <source>
        <dbReference type="Proteomes" id="UP000666661"/>
    </source>
</evidence>
<sequence>MPKLFFALPLPTLAPELAAWRDRRPWPGLPVPEANLHLTLAFLGEADEATQARLLALAGQQHCPPFSVHLDQTGWFQRAKAAWVGPSEWPNELTVLARALRRHGEKLGLGNGEQGYRPHVTLSRKANEAPGELPAPDFQLEADRFCLYRSVSTPDGVHYEPLACWPLRARPKPAAHPRPDANTQENRR</sequence>
<feature type="region of interest" description="Disordered" evidence="3">
    <location>
        <begin position="169"/>
        <end position="188"/>
    </location>
</feature>
<protein>
    <recommendedName>
        <fullName evidence="2">RNA 2',3'-cyclic phosphodiesterase</fullName>
        <shortName evidence="2">RNA 2',3'-CPDase</shortName>
        <ecNumber evidence="2">3.1.4.58</ecNumber>
    </recommendedName>
</protein>
<evidence type="ECO:0000256" key="1">
    <source>
        <dbReference type="ARBA" id="ARBA00022801"/>
    </source>
</evidence>
<evidence type="ECO:0000256" key="3">
    <source>
        <dbReference type="SAM" id="MobiDB-lite"/>
    </source>
</evidence>
<feature type="short sequence motif" description="HXTX 1" evidence="2">
    <location>
        <begin position="37"/>
        <end position="40"/>
    </location>
</feature>
<dbReference type="SUPFAM" id="SSF55144">
    <property type="entry name" value="LigT-like"/>
    <property type="match status" value="1"/>
</dbReference>
<feature type="active site" description="Proton donor" evidence="2">
    <location>
        <position position="37"/>
    </location>
</feature>
<keyword evidence="1 2" id="KW-0378">Hydrolase</keyword>
<dbReference type="Gene3D" id="3.90.1140.10">
    <property type="entry name" value="Cyclic phosphodiesterase"/>
    <property type="match status" value="1"/>
</dbReference>
<dbReference type="Pfam" id="PF13563">
    <property type="entry name" value="2_5_RNA_ligase2"/>
    <property type="match status" value="1"/>
</dbReference>
<evidence type="ECO:0000313" key="4">
    <source>
        <dbReference type="EMBL" id="MBP0603355.1"/>
    </source>
</evidence>
<feature type="short sequence motif" description="HXTX 2" evidence="2">
    <location>
        <begin position="119"/>
        <end position="122"/>
    </location>
</feature>
<comment type="function">
    <text evidence="2">Hydrolyzes RNA 2',3'-cyclic phosphodiester to an RNA 2'-phosphomonoester.</text>
</comment>
<dbReference type="InterPro" id="IPR004175">
    <property type="entry name" value="RNA_CPDase"/>
</dbReference>
<comment type="catalytic activity">
    <reaction evidence="2">
        <text>a 3'-end 2',3'-cyclophospho-ribonucleotide-RNA + H2O = a 3'-end 2'-phospho-ribonucleotide-RNA + H(+)</text>
        <dbReference type="Rhea" id="RHEA:11828"/>
        <dbReference type="Rhea" id="RHEA-COMP:10464"/>
        <dbReference type="Rhea" id="RHEA-COMP:17353"/>
        <dbReference type="ChEBI" id="CHEBI:15377"/>
        <dbReference type="ChEBI" id="CHEBI:15378"/>
        <dbReference type="ChEBI" id="CHEBI:83064"/>
        <dbReference type="ChEBI" id="CHEBI:173113"/>
        <dbReference type="EC" id="3.1.4.58"/>
    </reaction>
</comment>
<dbReference type="HAMAP" id="MF_01940">
    <property type="entry name" value="RNA_CPDase"/>
    <property type="match status" value="1"/>
</dbReference>
<dbReference type="Proteomes" id="UP000666661">
    <property type="component" value="Unassembled WGS sequence"/>
</dbReference>
<dbReference type="PANTHER" id="PTHR35561:SF1">
    <property type="entry name" value="RNA 2',3'-CYCLIC PHOSPHODIESTERASE"/>
    <property type="match status" value="1"/>
</dbReference>
<dbReference type="PANTHER" id="PTHR35561">
    <property type="entry name" value="RNA 2',3'-CYCLIC PHOSPHODIESTERASE"/>
    <property type="match status" value="1"/>
</dbReference>
<dbReference type="InterPro" id="IPR009097">
    <property type="entry name" value="Cyclic_Pdiesterase"/>
</dbReference>
<comment type="caution">
    <text evidence="4">The sequence shown here is derived from an EMBL/GenBank/DDBJ whole genome shotgun (WGS) entry which is preliminary data.</text>
</comment>
<proteinExistence type="inferred from homology"/>
<dbReference type="RefSeq" id="WP_209794107.1">
    <property type="nucleotide sequence ID" value="NZ_JAGIQF010000005.1"/>
</dbReference>
<name>A0ABS4B797_9GAMM</name>
<dbReference type="EMBL" id="JAGIQF010000005">
    <property type="protein sequence ID" value="MBP0603355.1"/>
    <property type="molecule type" value="Genomic_DNA"/>
</dbReference>
<dbReference type="EC" id="3.1.4.58" evidence="2"/>
<accession>A0ABS4B797</accession>
<dbReference type="NCBIfam" id="TIGR02258">
    <property type="entry name" value="2_5_ligase"/>
    <property type="match status" value="1"/>
</dbReference>